<dbReference type="InterPro" id="IPR051402">
    <property type="entry name" value="KPR-Related"/>
</dbReference>
<sequence>MESPPKVCIYGAGAIGGMIGIRLALAGAEVGVVARGQTLKIIQAHGLRLIEGDATVFASVRAVAEPAALGPQDYVIVTVKAPALREIAARIKPLIGPATTVVTAMNGIPWWFFQNHDGPLAGRSLTAVDPDGSIARNILSAQTIGCVIYMSAAVERPGVIRHDFGNRLLIGENDNRVTPRLQRLGAWLRRAGFDGVETTDIRREIWLKLWGNLSTNPISLLTEATLDRIVGDPLVETLVRRMMEEAAAIGAAIGVHPSLTVDEMIAKAHSFGAIKTSMLQDLERGTPVEIDALLTVTHDIGAMVNVPTPFIDSVLGLARLRAAEHGLMDRVA</sequence>
<evidence type="ECO:0000256" key="1">
    <source>
        <dbReference type="ARBA" id="ARBA00004994"/>
    </source>
</evidence>
<dbReference type="Gene3D" id="1.10.1040.10">
    <property type="entry name" value="N-(1-d-carboxylethyl)-l-norvaline Dehydrogenase, domain 2"/>
    <property type="match status" value="1"/>
</dbReference>
<accession>A0ABU0YVR7</accession>
<dbReference type="PANTHER" id="PTHR21708:SF45">
    <property type="entry name" value="2-DEHYDROPANTOATE 2-REDUCTASE"/>
    <property type="match status" value="1"/>
</dbReference>
<comment type="pathway">
    <text evidence="1">Cofactor biosynthesis; (R)-pantothenate biosynthesis; (R)-pantoate from 3-methyl-2-oxobutanoate: step 2/2.</text>
</comment>
<dbReference type="NCBIfam" id="NF005089">
    <property type="entry name" value="PRK06522.1-4"/>
    <property type="match status" value="1"/>
</dbReference>
<feature type="domain" description="Ketopantoate reductase C-terminal" evidence="8">
    <location>
        <begin position="200"/>
        <end position="320"/>
    </location>
</feature>
<dbReference type="SUPFAM" id="SSF51735">
    <property type="entry name" value="NAD(P)-binding Rossmann-fold domains"/>
    <property type="match status" value="1"/>
</dbReference>
<dbReference type="InterPro" id="IPR036291">
    <property type="entry name" value="NAD(P)-bd_dom_sf"/>
</dbReference>
<dbReference type="EC" id="1.1.1.169" evidence="2"/>
<name>A0ABU0YVR7_9PROT</name>
<dbReference type="InterPro" id="IPR013752">
    <property type="entry name" value="KPA_reductase"/>
</dbReference>
<dbReference type="InterPro" id="IPR013332">
    <property type="entry name" value="KPR_N"/>
</dbReference>
<protein>
    <recommendedName>
        <fullName evidence="3">2-dehydropantoate 2-reductase</fullName>
        <ecNumber evidence="2">1.1.1.169</ecNumber>
    </recommendedName>
    <alternativeName>
        <fullName evidence="5">Ketopantoate reductase</fullName>
    </alternativeName>
</protein>
<keyword evidence="10" id="KW-1185">Reference proteome</keyword>
<organism evidence="9 10">
    <name type="scientific">Dongia sedimenti</name>
    <dbReference type="NCBI Taxonomy" id="3064282"/>
    <lineage>
        <taxon>Bacteria</taxon>
        <taxon>Pseudomonadati</taxon>
        <taxon>Pseudomonadota</taxon>
        <taxon>Alphaproteobacteria</taxon>
        <taxon>Rhodospirillales</taxon>
        <taxon>Dongiaceae</taxon>
        <taxon>Dongia</taxon>
    </lineage>
</organism>
<dbReference type="GO" id="GO:0008677">
    <property type="term" value="F:2-dehydropantoate 2-reductase activity"/>
    <property type="evidence" value="ECO:0007669"/>
    <property type="project" value="UniProtKB-EC"/>
</dbReference>
<dbReference type="Pfam" id="PF08546">
    <property type="entry name" value="ApbA_C"/>
    <property type="match status" value="1"/>
</dbReference>
<dbReference type="SUPFAM" id="SSF48179">
    <property type="entry name" value="6-phosphogluconate dehydrogenase C-terminal domain-like"/>
    <property type="match status" value="1"/>
</dbReference>
<dbReference type="Pfam" id="PF02558">
    <property type="entry name" value="ApbA"/>
    <property type="match status" value="1"/>
</dbReference>
<dbReference type="RefSeq" id="WP_379960874.1">
    <property type="nucleotide sequence ID" value="NZ_JAUYVI010000008.1"/>
</dbReference>
<reference evidence="10" key="1">
    <citation type="submission" date="2023-08" db="EMBL/GenBank/DDBJ databases">
        <title>Rhodospirillaceae gen. nov., a novel taxon isolated from the Yangtze River Yuezi River estuary sludge.</title>
        <authorList>
            <person name="Ruan L."/>
        </authorList>
    </citation>
    <scope>NUCLEOTIDE SEQUENCE [LARGE SCALE GENOMIC DNA]</scope>
    <source>
        <strain evidence="10">R-7</strain>
    </source>
</reference>
<evidence type="ECO:0000313" key="9">
    <source>
        <dbReference type="EMBL" id="MDQ7250973.1"/>
    </source>
</evidence>
<evidence type="ECO:0000256" key="6">
    <source>
        <dbReference type="ARBA" id="ARBA00048793"/>
    </source>
</evidence>
<dbReference type="PANTHER" id="PTHR21708">
    <property type="entry name" value="PROBABLE 2-DEHYDROPANTOATE 2-REDUCTASE"/>
    <property type="match status" value="1"/>
</dbReference>
<comment type="caution">
    <text evidence="9">The sequence shown here is derived from an EMBL/GenBank/DDBJ whole genome shotgun (WGS) entry which is preliminary data.</text>
</comment>
<evidence type="ECO:0000256" key="2">
    <source>
        <dbReference type="ARBA" id="ARBA00013014"/>
    </source>
</evidence>
<evidence type="ECO:0000259" key="7">
    <source>
        <dbReference type="Pfam" id="PF02558"/>
    </source>
</evidence>
<evidence type="ECO:0000259" key="8">
    <source>
        <dbReference type="Pfam" id="PF08546"/>
    </source>
</evidence>
<evidence type="ECO:0000256" key="5">
    <source>
        <dbReference type="ARBA" id="ARBA00032024"/>
    </source>
</evidence>
<dbReference type="InterPro" id="IPR013328">
    <property type="entry name" value="6PGD_dom2"/>
</dbReference>
<keyword evidence="4" id="KW-0566">Pantothenate biosynthesis</keyword>
<proteinExistence type="predicted"/>
<dbReference type="InterPro" id="IPR008927">
    <property type="entry name" value="6-PGluconate_DH-like_C_sf"/>
</dbReference>
<gene>
    <name evidence="9" type="ORF">Q8A70_25020</name>
</gene>
<keyword evidence="9" id="KW-0560">Oxidoreductase</keyword>
<comment type="catalytic activity">
    <reaction evidence="6">
        <text>(R)-pantoate + NADP(+) = 2-dehydropantoate + NADPH + H(+)</text>
        <dbReference type="Rhea" id="RHEA:16233"/>
        <dbReference type="ChEBI" id="CHEBI:11561"/>
        <dbReference type="ChEBI" id="CHEBI:15378"/>
        <dbReference type="ChEBI" id="CHEBI:15980"/>
        <dbReference type="ChEBI" id="CHEBI:57783"/>
        <dbReference type="ChEBI" id="CHEBI:58349"/>
        <dbReference type="EC" id="1.1.1.169"/>
    </reaction>
</comment>
<feature type="domain" description="Ketopantoate reductase N-terminal" evidence="7">
    <location>
        <begin position="7"/>
        <end position="174"/>
    </location>
</feature>
<dbReference type="Proteomes" id="UP001230156">
    <property type="component" value="Unassembled WGS sequence"/>
</dbReference>
<evidence type="ECO:0000256" key="3">
    <source>
        <dbReference type="ARBA" id="ARBA00019465"/>
    </source>
</evidence>
<evidence type="ECO:0000256" key="4">
    <source>
        <dbReference type="ARBA" id="ARBA00022655"/>
    </source>
</evidence>
<dbReference type="EMBL" id="JAUYVI010000008">
    <property type="protein sequence ID" value="MDQ7250973.1"/>
    <property type="molecule type" value="Genomic_DNA"/>
</dbReference>
<evidence type="ECO:0000313" key="10">
    <source>
        <dbReference type="Proteomes" id="UP001230156"/>
    </source>
</evidence>
<dbReference type="Gene3D" id="3.40.50.720">
    <property type="entry name" value="NAD(P)-binding Rossmann-like Domain"/>
    <property type="match status" value="1"/>
</dbReference>